<evidence type="ECO:0000313" key="2">
    <source>
        <dbReference type="Proteomes" id="UP001160390"/>
    </source>
</evidence>
<gene>
    <name evidence="1" type="ORF">CCHLO57077_00017472</name>
</gene>
<dbReference type="AlphaFoldDB" id="A0AA35LWM5"/>
<dbReference type="InterPro" id="IPR035994">
    <property type="entry name" value="Nucleoside_phosphorylase_sf"/>
</dbReference>
<proteinExistence type="predicted"/>
<dbReference type="GO" id="GO:0009116">
    <property type="term" value="P:nucleoside metabolic process"/>
    <property type="evidence" value="ECO:0007669"/>
    <property type="project" value="InterPro"/>
</dbReference>
<accession>A0AA35LWM5</accession>
<sequence>MAPTRPTSQLGFEITIICALTIKADAIDLLFDQCWDNEYSFSKAPSNPNAYTTSSIGRYNIVLAYIPGTGKANTAVITARYQTSYPNIKLALIVDTGTEIILGDIIISNSVI</sequence>
<dbReference type="EMBL" id="CABFNP030000730">
    <property type="protein sequence ID" value="CAI6082470.1"/>
    <property type="molecule type" value="Genomic_DNA"/>
</dbReference>
<protein>
    <submittedName>
        <fullName evidence="1">Uncharacterized protein</fullName>
    </submittedName>
</protein>
<keyword evidence="2" id="KW-1185">Reference proteome</keyword>
<evidence type="ECO:0000313" key="1">
    <source>
        <dbReference type="EMBL" id="CAI6082470.1"/>
    </source>
</evidence>
<dbReference type="Gene3D" id="3.40.50.1580">
    <property type="entry name" value="Nucleoside phosphorylase domain"/>
    <property type="match status" value="1"/>
</dbReference>
<comment type="caution">
    <text evidence="1">The sequence shown here is derived from an EMBL/GenBank/DDBJ whole genome shotgun (WGS) entry which is preliminary data.</text>
</comment>
<dbReference type="PANTHER" id="PTHR46082:SF6">
    <property type="entry name" value="AAA+ ATPASE DOMAIN-CONTAINING PROTEIN-RELATED"/>
    <property type="match status" value="1"/>
</dbReference>
<reference evidence="1" key="1">
    <citation type="submission" date="2023-01" db="EMBL/GenBank/DDBJ databases">
        <authorList>
            <person name="Piombo E."/>
        </authorList>
    </citation>
    <scope>NUCLEOTIDE SEQUENCE</scope>
</reference>
<dbReference type="InterPro" id="IPR053137">
    <property type="entry name" value="NLR-like"/>
</dbReference>
<dbReference type="Proteomes" id="UP001160390">
    <property type="component" value="Unassembled WGS sequence"/>
</dbReference>
<name>A0AA35LWM5_9HYPO</name>
<organism evidence="1 2">
    <name type="scientific">Clonostachys chloroleuca</name>
    <dbReference type="NCBI Taxonomy" id="1926264"/>
    <lineage>
        <taxon>Eukaryota</taxon>
        <taxon>Fungi</taxon>
        <taxon>Dikarya</taxon>
        <taxon>Ascomycota</taxon>
        <taxon>Pezizomycotina</taxon>
        <taxon>Sordariomycetes</taxon>
        <taxon>Hypocreomycetidae</taxon>
        <taxon>Hypocreales</taxon>
        <taxon>Bionectriaceae</taxon>
        <taxon>Clonostachys</taxon>
    </lineage>
</organism>
<dbReference type="GO" id="GO:0003824">
    <property type="term" value="F:catalytic activity"/>
    <property type="evidence" value="ECO:0007669"/>
    <property type="project" value="InterPro"/>
</dbReference>
<dbReference type="SUPFAM" id="SSF53167">
    <property type="entry name" value="Purine and uridine phosphorylases"/>
    <property type="match status" value="1"/>
</dbReference>
<dbReference type="PANTHER" id="PTHR46082">
    <property type="entry name" value="ATP/GTP-BINDING PROTEIN-RELATED"/>
    <property type="match status" value="1"/>
</dbReference>